<dbReference type="CDD" id="cd05379">
    <property type="entry name" value="CAP_bacterial"/>
    <property type="match status" value="1"/>
</dbReference>
<feature type="transmembrane region" description="Helical" evidence="1">
    <location>
        <begin position="26"/>
        <end position="47"/>
    </location>
</feature>
<proteinExistence type="predicted"/>
<gene>
    <name evidence="3" type="ORF">UW30_C0003G0046</name>
</gene>
<keyword evidence="1" id="KW-0812">Transmembrane</keyword>
<feature type="transmembrane region" description="Helical" evidence="1">
    <location>
        <begin position="297"/>
        <end position="317"/>
    </location>
</feature>
<evidence type="ECO:0000259" key="2">
    <source>
        <dbReference type="Pfam" id="PF00188"/>
    </source>
</evidence>
<evidence type="ECO:0000313" key="3">
    <source>
        <dbReference type="EMBL" id="KKT41946.1"/>
    </source>
</evidence>
<dbReference type="EMBL" id="LCHU01000003">
    <property type="protein sequence ID" value="KKT41946.1"/>
    <property type="molecule type" value="Genomic_DNA"/>
</dbReference>
<dbReference type="STRING" id="1618647.UW30_C0003G0046"/>
<keyword evidence="1" id="KW-0472">Membrane</keyword>
<dbReference type="SUPFAM" id="SSF55797">
    <property type="entry name" value="PR-1-like"/>
    <property type="match status" value="1"/>
</dbReference>
<dbReference type="AlphaFoldDB" id="A0A0G1H3E6"/>
<dbReference type="PANTHER" id="PTHR31157:SF1">
    <property type="entry name" value="SCP DOMAIN-CONTAINING PROTEIN"/>
    <property type="match status" value="1"/>
</dbReference>
<dbReference type="Pfam" id="PF00188">
    <property type="entry name" value="CAP"/>
    <property type="match status" value="1"/>
</dbReference>
<name>A0A0G1H3E6_9BACT</name>
<dbReference type="InterPro" id="IPR014044">
    <property type="entry name" value="CAP_dom"/>
</dbReference>
<dbReference type="Gene3D" id="3.40.33.10">
    <property type="entry name" value="CAP"/>
    <property type="match status" value="1"/>
</dbReference>
<comment type="caution">
    <text evidence="3">The sequence shown here is derived from an EMBL/GenBank/DDBJ whole genome shotgun (WGS) entry which is preliminary data.</text>
</comment>
<sequence>MKEVIRKYFIPHEGNEYKPHFFREKAVLSFAGFLILLTFLAVAYSAVIGQSGNFLAAVVPPALIELANGDRAGSNLSPLRINPVLVLAAELKAQDMAENSYFAHKSPAGLSPWYWFGRAGYNFAYAGENLAIDFSESSDVNTAWMNSPGHRANILNKNFTEIGIATARGIYQGRETIFVVQLFGRPVAVSALPKISPSQTPTPKVAVPTQKPTTAPKQATKVAEANIEVIGSSPPVGVEPNIPSQVYSDMFVAVKNLDIPQILQEPQKNLASIFQNAMNSYIGKFYGILTSPNVSLAYLYLFLGILVSIALLLMIFVEIKVQHPRHIIYGILLLMLIGGLIYLNVGFIAGGVMII</sequence>
<accession>A0A0G1H3E6</accession>
<reference evidence="3 4" key="1">
    <citation type="journal article" date="2015" name="Nature">
        <title>rRNA introns, odd ribosomes, and small enigmatic genomes across a large radiation of phyla.</title>
        <authorList>
            <person name="Brown C.T."/>
            <person name="Hug L.A."/>
            <person name="Thomas B.C."/>
            <person name="Sharon I."/>
            <person name="Castelle C.J."/>
            <person name="Singh A."/>
            <person name="Wilkins M.J."/>
            <person name="Williams K.H."/>
            <person name="Banfield J.F."/>
        </authorList>
    </citation>
    <scope>NUCLEOTIDE SEQUENCE [LARGE SCALE GENOMIC DNA]</scope>
</reference>
<dbReference type="PANTHER" id="PTHR31157">
    <property type="entry name" value="SCP DOMAIN-CONTAINING PROTEIN"/>
    <property type="match status" value="1"/>
</dbReference>
<dbReference type="PATRIC" id="fig|1618647.3.peg.221"/>
<evidence type="ECO:0000313" key="4">
    <source>
        <dbReference type="Proteomes" id="UP000034736"/>
    </source>
</evidence>
<keyword evidence="1" id="KW-1133">Transmembrane helix</keyword>
<dbReference type="Proteomes" id="UP000034736">
    <property type="component" value="Unassembled WGS sequence"/>
</dbReference>
<organism evidence="3 4">
    <name type="scientific">Candidatus Giovannonibacteria bacterium GW2011_GWA2_44_13b</name>
    <dbReference type="NCBI Taxonomy" id="1618647"/>
    <lineage>
        <taxon>Bacteria</taxon>
        <taxon>Candidatus Giovannoniibacteriota</taxon>
    </lineage>
</organism>
<feature type="domain" description="SCP" evidence="2">
    <location>
        <begin position="65"/>
        <end position="181"/>
    </location>
</feature>
<evidence type="ECO:0000256" key="1">
    <source>
        <dbReference type="SAM" id="Phobius"/>
    </source>
</evidence>
<feature type="transmembrane region" description="Helical" evidence="1">
    <location>
        <begin position="329"/>
        <end position="354"/>
    </location>
</feature>
<dbReference type="InterPro" id="IPR035940">
    <property type="entry name" value="CAP_sf"/>
</dbReference>
<protein>
    <submittedName>
        <fullName evidence="3">Putative membrane protein</fullName>
    </submittedName>
</protein>